<dbReference type="Proteomes" id="UP000317648">
    <property type="component" value="Chromosome"/>
</dbReference>
<dbReference type="InterPro" id="IPR006062">
    <property type="entry name" value="His_biosynth"/>
</dbReference>
<dbReference type="InterPro" id="IPR013785">
    <property type="entry name" value="Aldolase_TIM"/>
</dbReference>
<evidence type="ECO:0000256" key="3">
    <source>
        <dbReference type="ARBA" id="ARBA00023102"/>
    </source>
</evidence>
<proteinExistence type="inferred from homology"/>
<dbReference type="AlphaFoldDB" id="A0A518DZL7"/>
<evidence type="ECO:0000313" key="6">
    <source>
        <dbReference type="EMBL" id="QDU97284.1"/>
    </source>
</evidence>
<dbReference type="KEGG" id="lcre:Pla8534_51300"/>
<dbReference type="Pfam" id="PF00977">
    <property type="entry name" value="His_biosynth"/>
    <property type="match status" value="1"/>
</dbReference>
<keyword evidence="3 5" id="KW-0368">Histidine biosynthesis</keyword>
<dbReference type="InterPro" id="IPR011060">
    <property type="entry name" value="RibuloseP-bd_barrel"/>
</dbReference>
<comment type="similarity">
    <text evidence="1 5">Belongs to the HisA/HisF family.</text>
</comment>
<dbReference type="GO" id="GO:0000105">
    <property type="term" value="P:L-histidine biosynthetic process"/>
    <property type="evidence" value="ECO:0007669"/>
    <property type="project" value="UniProtKB-KW"/>
</dbReference>
<dbReference type="GO" id="GO:0016853">
    <property type="term" value="F:isomerase activity"/>
    <property type="evidence" value="ECO:0007669"/>
    <property type="project" value="UniProtKB-KW"/>
</dbReference>
<accession>A0A518DZL7</accession>
<name>A0A518DZL7_9BACT</name>
<reference evidence="6 7" key="1">
    <citation type="submission" date="2019-02" db="EMBL/GenBank/DDBJ databases">
        <title>Deep-cultivation of Planctomycetes and their phenomic and genomic characterization uncovers novel biology.</title>
        <authorList>
            <person name="Wiegand S."/>
            <person name="Jogler M."/>
            <person name="Boedeker C."/>
            <person name="Pinto D."/>
            <person name="Vollmers J."/>
            <person name="Rivas-Marin E."/>
            <person name="Kohn T."/>
            <person name="Peeters S.H."/>
            <person name="Heuer A."/>
            <person name="Rast P."/>
            <person name="Oberbeckmann S."/>
            <person name="Bunk B."/>
            <person name="Jeske O."/>
            <person name="Meyerdierks A."/>
            <person name="Storesund J.E."/>
            <person name="Kallscheuer N."/>
            <person name="Luecker S."/>
            <person name="Lage O.M."/>
            <person name="Pohl T."/>
            <person name="Merkel B.J."/>
            <person name="Hornburger P."/>
            <person name="Mueller R.-W."/>
            <person name="Bruemmer F."/>
            <person name="Labrenz M."/>
            <person name="Spormann A.M."/>
            <person name="Op den Camp H."/>
            <person name="Overmann J."/>
            <person name="Amann R."/>
            <person name="Jetten M.S.M."/>
            <person name="Mascher T."/>
            <person name="Medema M.H."/>
            <person name="Devos D.P."/>
            <person name="Kaster A.-K."/>
            <person name="Ovreas L."/>
            <person name="Rohde M."/>
            <person name="Galperin M.Y."/>
            <person name="Jogler C."/>
        </authorList>
    </citation>
    <scope>NUCLEOTIDE SEQUENCE [LARGE SCALE GENOMIC DNA]</scope>
    <source>
        <strain evidence="6 7">Pla85_3_4</strain>
    </source>
</reference>
<keyword evidence="7" id="KW-1185">Reference proteome</keyword>
<keyword evidence="2 5" id="KW-0028">Amino-acid biosynthesis</keyword>
<evidence type="ECO:0000256" key="2">
    <source>
        <dbReference type="ARBA" id="ARBA00022605"/>
    </source>
</evidence>
<protein>
    <submittedName>
        <fullName evidence="6">1-(5-phosphoribosyl)-5-[(5-phosphoribosylamino)methylideneamino] imidazole-4-carboxamide isomerase</fullName>
    </submittedName>
</protein>
<dbReference type="Gene3D" id="3.20.20.70">
    <property type="entry name" value="Aldolase class I"/>
    <property type="match status" value="1"/>
</dbReference>
<dbReference type="SUPFAM" id="SSF51366">
    <property type="entry name" value="Ribulose-phoshate binding barrel"/>
    <property type="match status" value="1"/>
</dbReference>
<gene>
    <name evidence="6" type="ORF">Pla8534_51300</name>
</gene>
<dbReference type="EMBL" id="CP036433">
    <property type="protein sequence ID" value="QDU97284.1"/>
    <property type="molecule type" value="Genomic_DNA"/>
</dbReference>
<comment type="pathway">
    <text evidence="4">Amino-acid biosynthesis.</text>
</comment>
<evidence type="ECO:0000256" key="4">
    <source>
        <dbReference type="ARBA" id="ARBA00029440"/>
    </source>
</evidence>
<keyword evidence="6" id="KW-0413">Isomerase</keyword>
<evidence type="ECO:0000313" key="7">
    <source>
        <dbReference type="Proteomes" id="UP000317648"/>
    </source>
</evidence>
<sequence>MQVAPVIDLKQGQVVRGVGGLRDTYAPIVSRLATGSAPADIAAALRSFFPFEEIYIADLDAIGGAEPDWDSYRAIARTGCRLLIDAGARQLPRLVAFVDRLEPAGCVVLGLESVASPAALAEAWSLLPAERAIFSMDLFEGRLWNDSPCWEGYDLASLFERVRLLGGSRFIVLELSRVGRNGGPLAALAPRDQKISLRPKEISYTSVVVAAGGGVRGLADLQQLHQAGYSQALVASALHDGRLSPGDLSAALAWGES</sequence>
<evidence type="ECO:0000256" key="5">
    <source>
        <dbReference type="RuleBase" id="RU003657"/>
    </source>
</evidence>
<evidence type="ECO:0000256" key="1">
    <source>
        <dbReference type="ARBA" id="ARBA00009667"/>
    </source>
</evidence>
<organism evidence="6 7">
    <name type="scientific">Lignipirellula cremea</name>
    <dbReference type="NCBI Taxonomy" id="2528010"/>
    <lineage>
        <taxon>Bacteria</taxon>
        <taxon>Pseudomonadati</taxon>
        <taxon>Planctomycetota</taxon>
        <taxon>Planctomycetia</taxon>
        <taxon>Pirellulales</taxon>
        <taxon>Pirellulaceae</taxon>
        <taxon>Lignipirellula</taxon>
    </lineage>
</organism>